<reference evidence="2 3" key="1">
    <citation type="submission" date="2018-11" db="EMBL/GenBank/DDBJ databases">
        <authorList>
            <consortium name="Pathogen Informatics"/>
        </authorList>
    </citation>
    <scope>NUCLEOTIDE SEQUENCE [LARGE SCALE GENOMIC DNA]</scope>
    <source>
        <strain evidence="2 3">NCTC12929</strain>
    </source>
</reference>
<evidence type="ECO:0000313" key="2">
    <source>
        <dbReference type="EMBL" id="VDH05733.1"/>
    </source>
</evidence>
<evidence type="ECO:0000313" key="3">
    <source>
        <dbReference type="Proteomes" id="UP000270205"/>
    </source>
</evidence>
<keyword evidence="1" id="KW-0175">Coiled coil</keyword>
<dbReference type="EMBL" id="UYIV01000001">
    <property type="protein sequence ID" value="VDH05733.1"/>
    <property type="molecule type" value="Genomic_DNA"/>
</dbReference>
<feature type="coiled-coil region" evidence="1">
    <location>
        <begin position="8"/>
        <end position="42"/>
    </location>
</feature>
<proteinExistence type="predicted"/>
<accession>A0A7Z8YPI6</accession>
<dbReference type="Proteomes" id="UP000270205">
    <property type="component" value="Unassembled WGS sequence"/>
</dbReference>
<gene>
    <name evidence="2" type="ORF">NCTC12929_01902</name>
</gene>
<evidence type="ECO:0000256" key="1">
    <source>
        <dbReference type="SAM" id="Coils"/>
    </source>
</evidence>
<organism evidence="2 3">
    <name type="scientific">Bergeyella zoohelcum</name>
    <dbReference type="NCBI Taxonomy" id="1015"/>
    <lineage>
        <taxon>Bacteria</taxon>
        <taxon>Pseudomonadati</taxon>
        <taxon>Bacteroidota</taxon>
        <taxon>Flavobacteriia</taxon>
        <taxon>Flavobacteriales</taxon>
        <taxon>Weeksellaceae</taxon>
        <taxon>Bergeyella</taxon>
    </lineage>
</organism>
<comment type="caution">
    <text evidence="2">The sequence shown here is derived from an EMBL/GenBank/DDBJ whole genome shotgun (WGS) entry which is preliminary data.</text>
</comment>
<name>A0A7Z8YPI6_9FLAO</name>
<protein>
    <submittedName>
        <fullName evidence="2">Uncharacterized protein</fullName>
    </submittedName>
</protein>
<sequence length="61" mass="7221">MNNDSIEITNVNKVVSVYQKTLDDLEKRYEAKFREITGLYEEKIKLMQDEINSLKRTVKTP</sequence>
<dbReference type="AlphaFoldDB" id="A0A7Z8YPI6"/>